<gene>
    <name evidence="3" type="ORF">L21SP5_01339</name>
</gene>
<sequence precursor="true">MKFNQILSGLLVVSVFASCATSKLAEEGNAAYQTGDYIAALNAWEQIISDKESRGQTADTSIYFKAGKAAMELGNTAKARTYFEKAEDMQYEDPAMYASLAHIYKGIDNLSLEIEALENYHEKFPNGKVSDTINVRLFETYVESENWQKAVNLWPEIEEKAASDADLLTGYLIVNEQLENDNKCDQLAQQILKLDPDNTEALEWQAYNFYWKAENLYVSQMKAYQKNRTNRQYKKLLKAWDKIWPDFRKARSYFLKLYKLDPKPKYAKYLAGIYTRMKKEQKAAYWERRAN</sequence>
<evidence type="ECO:0000313" key="3">
    <source>
        <dbReference type="EMBL" id="ALO14989.1"/>
    </source>
</evidence>
<feature type="signal peptide" evidence="2">
    <location>
        <begin position="1"/>
        <end position="25"/>
    </location>
</feature>
<dbReference type="Pfam" id="PF13181">
    <property type="entry name" value="TPR_8"/>
    <property type="match status" value="1"/>
</dbReference>
<keyword evidence="1" id="KW-0802">TPR repeat</keyword>
<keyword evidence="3" id="KW-0449">Lipoprotein</keyword>
<dbReference type="Gene3D" id="1.25.40.10">
    <property type="entry name" value="Tetratricopeptide repeat domain"/>
    <property type="match status" value="2"/>
</dbReference>
<dbReference type="PROSITE" id="PS51257">
    <property type="entry name" value="PROKAR_LIPOPROTEIN"/>
    <property type="match status" value="1"/>
</dbReference>
<evidence type="ECO:0000256" key="2">
    <source>
        <dbReference type="SAM" id="SignalP"/>
    </source>
</evidence>
<dbReference type="RefSeq" id="WP_057952496.1">
    <property type="nucleotide sequence ID" value="NZ_CP013118.1"/>
</dbReference>
<protein>
    <submittedName>
        <fullName evidence="3">Putative PEP-CTERM system TPR-repeat lipoprotein</fullName>
    </submittedName>
</protein>
<name>A0A0S2HY51_9BACT</name>
<dbReference type="OrthoDB" id="1118823at2"/>
<keyword evidence="2" id="KW-0732">Signal</keyword>
<dbReference type="EMBL" id="CP013118">
    <property type="protein sequence ID" value="ALO14989.1"/>
    <property type="molecule type" value="Genomic_DNA"/>
</dbReference>
<keyword evidence="4" id="KW-1185">Reference proteome</keyword>
<accession>A0A0S2HY51</accession>
<organism evidence="3 4">
    <name type="scientific">Salinivirga cyanobacteriivorans</name>
    <dbReference type="NCBI Taxonomy" id="1307839"/>
    <lineage>
        <taxon>Bacteria</taxon>
        <taxon>Pseudomonadati</taxon>
        <taxon>Bacteroidota</taxon>
        <taxon>Bacteroidia</taxon>
        <taxon>Bacteroidales</taxon>
        <taxon>Salinivirgaceae</taxon>
        <taxon>Salinivirga</taxon>
    </lineage>
</organism>
<proteinExistence type="predicted"/>
<dbReference type="InterPro" id="IPR011990">
    <property type="entry name" value="TPR-like_helical_dom_sf"/>
</dbReference>
<dbReference type="PROSITE" id="PS50005">
    <property type="entry name" value="TPR"/>
    <property type="match status" value="1"/>
</dbReference>
<evidence type="ECO:0000256" key="1">
    <source>
        <dbReference type="PROSITE-ProRule" id="PRU00339"/>
    </source>
</evidence>
<feature type="chain" id="PRO_5006599422" evidence="2">
    <location>
        <begin position="26"/>
        <end position="291"/>
    </location>
</feature>
<dbReference type="Proteomes" id="UP000064893">
    <property type="component" value="Chromosome"/>
</dbReference>
<dbReference type="STRING" id="1307839.L21SP5_01339"/>
<evidence type="ECO:0000313" key="4">
    <source>
        <dbReference type="Proteomes" id="UP000064893"/>
    </source>
</evidence>
<dbReference type="KEGG" id="blq:L21SP5_01339"/>
<feature type="repeat" description="TPR" evidence="1">
    <location>
        <begin position="60"/>
        <end position="93"/>
    </location>
</feature>
<reference evidence="3 4" key="1">
    <citation type="submission" date="2015-11" db="EMBL/GenBank/DDBJ databases">
        <title>Description and complete genome sequence of a novel strain predominating in hypersaline microbial mats and representing a new family of the Bacteriodetes phylum.</title>
        <authorList>
            <person name="Spring S."/>
            <person name="Bunk B."/>
            <person name="Sproer C."/>
            <person name="Klenk H.-P."/>
        </authorList>
    </citation>
    <scope>NUCLEOTIDE SEQUENCE [LARGE SCALE GENOMIC DNA]</scope>
    <source>
        <strain evidence="3 4">L21-Spi-D4</strain>
    </source>
</reference>
<dbReference type="AlphaFoldDB" id="A0A0S2HY51"/>
<dbReference type="SUPFAM" id="SSF48452">
    <property type="entry name" value="TPR-like"/>
    <property type="match status" value="1"/>
</dbReference>
<dbReference type="InterPro" id="IPR019734">
    <property type="entry name" value="TPR_rpt"/>
</dbReference>